<evidence type="ECO:0000259" key="1">
    <source>
        <dbReference type="Pfam" id="PF13480"/>
    </source>
</evidence>
<dbReference type="GO" id="GO:0016740">
    <property type="term" value="F:transferase activity"/>
    <property type="evidence" value="ECO:0007669"/>
    <property type="project" value="UniProtKB-KW"/>
</dbReference>
<keyword evidence="3" id="KW-1185">Reference proteome</keyword>
<feature type="domain" description="BioF2-like acetyltransferase" evidence="1">
    <location>
        <begin position="189"/>
        <end position="328"/>
    </location>
</feature>
<proteinExistence type="predicted"/>
<sequence length="564" mass="63651">MQINCYCVACEREMELTVFQNSEALRLLLDKRFVEEWQSLADQCGYVTVFLEPDFVISWFKVYLRHFDPILFVGRGDNDELVGLLFVCRQGGTGKLYHVGLNLAEYHGFLALDNFLEEFIINSLTELKRLIGTGCWDWGWLPPGLGTGWRHSDVLKAHDIFVSLESEESPIYSLLDDARYRKLRKNKSNKNQLNRFLKRAGFSFYRVTSPDEVNELVGALANQYEFRKIALYRKAPFRQDPLRSVFLKEAFKNSELSHLSVMKVEGRPVAIHYGFHDDSTFYLTLPTFDPAESRNSPGKIYLLKLMEHLIESGYEKLDLTPGKDAYKSKFSNGVQSVSQAKLYFSRRVYLAFIAKERLKAMIKRAGLDQPWLVGKDSIPRKLAGKMAAIVGVGLVLQKALPRWKSGAASARSYFVATQKVAMESALEACVHMVTFNRYDDLLGDDCRNIERESVHLKMALDHFDAGDTLVTVTSGESLIHSGWLIEDGVSRLSACKVGSECEKYFVYDLVSCAESISRILLEGVIYSIRKHVASGGGEGVIFSIPESEIEFKSALSGTHGVAPL</sequence>
<dbReference type="Proteomes" id="UP000428328">
    <property type="component" value="Chromosome"/>
</dbReference>
<dbReference type="InterPro" id="IPR016181">
    <property type="entry name" value="Acyl_CoA_acyltransferase"/>
</dbReference>
<protein>
    <submittedName>
        <fullName evidence="2">GNAT family N-acetyltransferase</fullName>
    </submittedName>
</protein>
<dbReference type="SUPFAM" id="SSF55729">
    <property type="entry name" value="Acyl-CoA N-acyltransferases (Nat)"/>
    <property type="match status" value="1"/>
</dbReference>
<dbReference type="Pfam" id="PF13480">
    <property type="entry name" value="Acetyltransf_6"/>
    <property type="match status" value="1"/>
</dbReference>
<evidence type="ECO:0000313" key="2">
    <source>
        <dbReference type="EMBL" id="QGY39165.1"/>
    </source>
</evidence>
<name>A0A6I6J984_9BACT</name>
<dbReference type="KEGG" id="psel:GM415_03180"/>
<gene>
    <name evidence="2" type="ORF">GM415_03180</name>
</gene>
<dbReference type="AlphaFoldDB" id="A0A6I6J984"/>
<dbReference type="InterPro" id="IPR038740">
    <property type="entry name" value="BioF2-like_GNAT_dom"/>
</dbReference>
<dbReference type="Gene3D" id="3.40.630.30">
    <property type="match status" value="1"/>
</dbReference>
<keyword evidence="2" id="KW-0808">Transferase</keyword>
<dbReference type="EMBL" id="CP046400">
    <property type="protein sequence ID" value="QGY39165.1"/>
    <property type="molecule type" value="Genomic_DNA"/>
</dbReference>
<evidence type="ECO:0000313" key="3">
    <source>
        <dbReference type="Proteomes" id="UP000428328"/>
    </source>
</evidence>
<accession>A0A6I6J984</accession>
<organism evidence="2 3">
    <name type="scientific">Pseudodesulfovibrio cashew</name>
    <dbReference type="NCBI Taxonomy" id="2678688"/>
    <lineage>
        <taxon>Bacteria</taxon>
        <taxon>Pseudomonadati</taxon>
        <taxon>Thermodesulfobacteriota</taxon>
        <taxon>Desulfovibrionia</taxon>
        <taxon>Desulfovibrionales</taxon>
        <taxon>Desulfovibrionaceae</taxon>
    </lineage>
</organism>
<reference evidence="2 3" key="1">
    <citation type="submission" date="2019-11" db="EMBL/GenBank/DDBJ databases">
        <authorList>
            <person name="Zheng R.K."/>
            <person name="Sun C.M."/>
        </authorList>
    </citation>
    <scope>NUCLEOTIDE SEQUENCE [LARGE SCALE GENOMIC DNA]</scope>
    <source>
        <strain evidence="2 3">SRB007</strain>
    </source>
</reference>